<name>A0A4P9WHW6_9FUNG</name>
<gene>
    <name evidence="2" type="ORF">BDK51DRAFT_44394</name>
</gene>
<keyword evidence="3" id="KW-1185">Reference proteome</keyword>
<evidence type="ECO:0000256" key="1">
    <source>
        <dbReference type="SAM" id="MobiDB-lite"/>
    </source>
</evidence>
<feature type="region of interest" description="Disordered" evidence="1">
    <location>
        <begin position="185"/>
        <end position="221"/>
    </location>
</feature>
<feature type="compositionally biased region" description="Polar residues" evidence="1">
    <location>
        <begin position="143"/>
        <end position="153"/>
    </location>
</feature>
<proteinExistence type="predicted"/>
<evidence type="ECO:0000313" key="3">
    <source>
        <dbReference type="Proteomes" id="UP000269721"/>
    </source>
</evidence>
<feature type="region of interest" description="Disordered" evidence="1">
    <location>
        <begin position="121"/>
        <end position="154"/>
    </location>
</feature>
<dbReference type="AlphaFoldDB" id="A0A4P9WHW6"/>
<evidence type="ECO:0000313" key="2">
    <source>
        <dbReference type="EMBL" id="RKO92344.1"/>
    </source>
</evidence>
<reference evidence="3" key="1">
    <citation type="journal article" date="2018" name="Nat. Microbiol.">
        <title>Leveraging single-cell genomics to expand the fungal tree of life.</title>
        <authorList>
            <person name="Ahrendt S.R."/>
            <person name="Quandt C.A."/>
            <person name="Ciobanu D."/>
            <person name="Clum A."/>
            <person name="Salamov A."/>
            <person name="Andreopoulos B."/>
            <person name="Cheng J.F."/>
            <person name="Woyke T."/>
            <person name="Pelin A."/>
            <person name="Henrissat B."/>
            <person name="Reynolds N.K."/>
            <person name="Benny G.L."/>
            <person name="Smith M.E."/>
            <person name="James T.Y."/>
            <person name="Grigoriev I.V."/>
        </authorList>
    </citation>
    <scope>NUCLEOTIDE SEQUENCE [LARGE SCALE GENOMIC DNA]</scope>
</reference>
<protein>
    <submittedName>
        <fullName evidence="2">Uncharacterized protein</fullName>
    </submittedName>
</protein>
<sequence length="366" mass="38677">MYLPYSWCPSAAPQTQRIEPSPCRICPVHSNFQSSPSRPFDIATPSRCPTSPSPSLLNPCALVFTRGGLTPLADPLHHPQLFFQLADGWRVCTGRFILQGIEGLRVARALDGARPVNAPIRTAEGREEAEPAATPSQRWAGPPSSTVESTTPNVPAYAPHHYPRALSRYRPAGNGAGRLVDNRARAQGDKSEVGPARESSVGFAPPGPAATAPFAPPAQPTSLALTAEPASTGRPSPSQACLFASLAPSIHPLAPSPPPAFTTRLAASDPHALGRRPHPLSLSLPALGPTLAHRHLHFAHVAPPSVAPSPLSSPYPFPALALRLPIFTSTSSALDRCTSFALSLPSFLGRCLATPPFAEHAGRHRR</sequence>
<dbReference type="EMBL" id="KZ994679">
    <property type="protein sequence ID" value="RKO92344.1"/>
    <property type="molecule type" value="Genomic_DNA"/>
</dbReference>
<accession>A0A4P9WHW6</accession>
<dbReference type="Proteomes" id="UP000269721">
    <property type="component" value="Unassembled WGS sequence"/>
</dbReference>
<organism evidence="2 3">
    <name type="scientific">Blyttiomyces helicus</name>
    <dbReference type="NCBI Taxonomy" id="388810"/>
    <lineage>
        <taxon>Eukaryota</taxon>
        <taxon>Fungi</taxon>
        <taxon>Fungi incertae sedis</taxon>
        <taxon>Chytridiomycota</taxon>
        <taxon>Chytridiomycota incertae sedis</taxon>
        <taxon>Chytridiomycetes</taxon>
        <taxon>Chytridiomycetes incertae sedis</taxon>
        <taxon>Blyttiomyces</taxon>
    </lineage>
</organism>